<feature type="transmembrane region" description="Helical" evidence="7">
    <location>
        <begin position="217"/>
        <end position="237"/>
    </location>
</feature>
<evidence type="ECO:0000256" key="8">
    <source>
        <dbReference type="SAM" id="SignalP"/>
    </source>
</evidence>
<dbReference type="InterPro" id="IPR037185">
    <property type="entry name" value="EmrE-like"/>
</dbReference>
<feature type="transmembrane region" description="Helical" evidence="7">
    <location>
        <begin position="127"/>
        <end position="144"/>
    </location>
</feature>
<evidence type="ECO:0000256" key="7">
    <source>
        <dbReference type="SAM" id="Phobius"/>
    </source>
</evidence>
<evidence type="ECO:0000256" key="6">
    <source>
        <dbReference type="ARBA" id="ARBA00023136"/>
    </source>
</evidence>
<dbReference type="InterPro" id="IPR000620">
    <property type="entry name" value="EamA_dom"/>
</dbReference>
<feature type="transmembrane region" description="Helical" evidence="7">
    <location>
        <begin position="36"/>
        <end position="55"/>
    </location>
</feature>
<dbReference type="EMBL" id="JACHHI010000001">
    <property type="protein sequence ID" value="MBB6477088.1"/>
    <property type="molecule type" value="Genomic_DNA"/>
</dbReference>
<gene>
    <name evidence="10" type="ORF">HNR45_000110</name>
</gene>
<evidence type="ECO:0000256" key="2">
    <source>
        <dbReference type="ARBA" id="ARBA00007362"/>
    </source>
</evidence>
<name>A0A841R2K7_9FIRM</name>
<dbReference type="InterPro" id="IPR050638">
    <property type="entry name" value="AA-Vitamin_Transporters"/>
</dbReference>
<comment type="similarity">
    <text evidence="2">Belongs to the EamA transporter family.</text>
</comment>
<evidence type="ECO:0000256" key="5">
    <source>
        <dbReference type="ARBA" id="ARBA00022989"/>
    </source>
</evidence>
<dbReference type="SUPFAM" id="SSF103481">
    <property type="entry name" value="Multidrug resistance efflux transporter EmrE"/>
    <property type="match status" value="2"/>
</dbReference>
<dbReference type="PANTHER" id="PTHR32322:SF18">
    <property type="entry name" value="S-ADENOSYLMETHIONINE_S-ADENOSYLHOMOCYSTEINE TRANSPORTER"/>
    <property type="match status" value="1"/>
</dbReference>
<dbReference type="AlphaFoldDB" id="A0A841R2K7"/>
<dbReference type="Proteomes" id="UP000591941">
    <property type="component" value="Unassembled WGS sequence"/>
</dbReference>
<keyword evidence="6 7" id="KW-0472">Membrane</keyword>
<keyword evidence="3" id="KW-1003">Cell membrane</keyword>
<feature type="domain" description="EamA" evidence="9">
    <location>
        <begin position="154"/>
        <end position="287"/>
    </location>
</feature>
<feature type="transmembrane region" description="Helical" evidence="7">
    <location>
        <begin position="244"/>
        <end position="264"/>
    </location>
</feature>
<evidence type="ECO:0000256" key="4">
    <source>
        <dbReference type="ARBA" id="ARBA00022692"/>
    </source>
</evidence>
<organism evidence="10 11">
    <name type="scientific">Negativicoccus succinicivorans</name>
    <dbReference type="NCBI Taxonomy" id="620903"/>
    <lineage>
        <taxon>Bacteria</taxon>
        <taxon>Bacillati</taxon>
        <taxon>Bacillota</taxon>
        <taxon>Negativicutes</taxon>
        <taxon>Veillonellales</taxon>
        <taxon>Veillonellaceae</taxon>
        <taxon>Negativicoccus</taxon>
    </lineage>
</organism>
<comment type="subcellular location">
    <subcellularLocation>
        <location evidence="1">Cell membrane</location>
        <topology evidence="1">Multi-pass membrane protein</topology>
    </subcellularLocation>
</comment>
<accession>A0A841R2K7</accession>
<feature type="transmembrane region" description="Helical" evidence="7">
    <location>
        <begin position="94"/>
        <end position="115"/>
    </location>
</feature>
<evidence type="ECO:0000313" key="11">
    <source>
        <dbReference type="Proteomes" id="UP000591941"/>
    </source>
</evidence>
<dbReference type="Pfam" id="PF00892">
    <property type="entry name" value="EamA"/>
    <property type="match status" value="2"/>
</dbReference>
<keyword evidence="5 7" id="KW-1133">Transmembrane helix</keyword>
<reference evidence="10 11" key="1">
    <citation type="submission" date="2020-08" db="EMBL/GenBank/DDBJ databases">
        <title>Genomic Encyclopedia of Type Strains, Phase IV (KMG-IV): sequencing the most valuable type-strain genomes for metagenomic binning, comparative biology and taxonomic classification.</title>
        <authorList>
            <person name="Goeker M."/>
        </authorList>
    </citation>
    <scope>NUCLEOTIDE SEQUENCE [LARGE SCALE GENOMIC DNA]</scope>
    <source>
        <strain evidence="10 11">DSM 21255</strain>
    </source>
</reference>
<proteinExistence type="inferred from homology"/>
<dbReference type="GeneID" id="93485395"/>
<evidence type="ECO:0000313" key="10">
    <source>
        <dbReference type="EMBL" id="MBB6477088.1"/>
    </source>
</evidence>
<feature type="domain" description="EamA" evidence="9">
    <location>
        <begin position="5"/>
        <end position="141"/>
    </location>
</feature>
<comment type="caution">
    <text evidence="10">The sequence shown here is derived from an EMBL/GenBank/DDBJ whole genome shotgun (WGS) entry which is preliminary data.</text>
</comment>
<dbReference type="Gene3D" id="1.10.3730.20">
    <property type="match status" value="1"/>
</dbReference>
<feature type="transmembrane region" description="Helical" evidence="7">
    <location>
        <begin position="270"/>
        <end position="288"/>
    </location>
</feature>
<sequence length="300" mass="33113">MAKWAVAVAALFWAISGVVAQQLFASTTIQAPALTTIRMAFSGILFLLIFFVTRSKHGKLASRTRKFYLLKMPLFGVLGIFGMQYTYFQAIQHGSAVVATVLQNSAPVLLLFWAIWRTKSWPNLTDVLATTGAVIGVVLLVTGGDVTKLLVSPIAIFWGILSAFAAAFYILFPLSLLRRFPAPYLLGLGMLYGSIFSYWITPVTDWSMFFRPQVLPMFLYIVVGGTLIPFFLFLYALRTLPPTTVSVLTCLEPFGAVVFSVLFLGMSFGWGEIIGIICVMSAVLLLTFSKEPREPTQSQD</sequence>
<dbReference type="OrthoDB" id="9810818at2"/>
<protein>
    <submittedName>
        <fullName evidence="10">Drug/metabolite transporter (DMT)-like permease</fullName>
    </submittedName>
</protein>
<evidence type="ECO:0000259" key="9">
    <source>
        <dbReference type="Pfam" id="PF00892"/>
    </source>
</evidence>
<feature type="signal peptide" evidence="8">
    <location>
        <begin position="1"/>
        <end position="20"/>
    </location>
</feature>
<feature type="transmembrane region" description="Helical" evidence="7">
    <location>
        <begin position="67"/>
        <end position="88"/>
    </location>
</feature>
<feature type="transmembrane region" description="Helical" evidence="7">
    <location>
        <begin position="150"/>
        <end position="172"/>
    </location>
</feature>
<evidence type="ECO:0000256" key="1">
    <source>
        <dbReference type="ARBA" id="ARBA00004651"/>
    </source>
</evidence>
<dbReference type="RefSeq" id="WP_159822043.1">
    <property type="nucleotide sequence ID" value="NZ_CABWNB010000001.1"/>
</dbReference>
<evidence type="ECO:0000256" key="3">
    <source>
        <dbReference type="ARBA" id="ARBA00022475"/>
    </source>
</evidence>
<feature type="transmembrane region" description="Helical" evidence="7">
    <location>
        <begin position="184"/>
        <end position="201"/>
    </location>
</feature>
<keyword evidence="4 7" id="KW-0812">Transmembrane</keyword>
<feature type="chain" id="PRO_5038971228" evidence="8">
    <location>
        <begin position="21"/>
        <end position="300"/>
    </location>
</feature>
<dbReference type="PANTHER" id="PTHR32322">
    <property type="entry name" value="INNER MEMBRANE TRANSPORTER"/>
    <property type="match status" value="1"/>
</dbReference>
<keyword evidence="11" id="KW-1185">Reference proteome</keyword>
<keyword evidence="8" id="KW-0732">Signal</keyword>
<dbReference type="GO" id="GO:0005886">
    <property type="term" value="C:plasma membrane"/>
    <property type="evidence" value="ECO:0007669"/>
    <property type="project" value="UniProtKB-SubCell"/>
</dbReference>